<feature type="non-terminal residue" evidence="2">
    <location>
        <position position="280"/>
    </location>
</feature>
<dbReference type="Pfam" id="PF14111">
    <property type="entry name" value="DUF4283"/>
    <property type="match status" value="1"/>
</dbReference>
<dbReference type="PANTHER" id="PTHR31286">
    <property type="entry name" value="GLYCINE-RICH CELL WALL STRUCTURAL PROTEIN 1.8-LIKE"/>
    <property type="match status" value="1"/>
</dbReference>
<dbReference type="EMBL" id="LIHL02000010">
    <property type="protein sequence ID" value="KAF5459457.1"/>
    <property type="molecule type" value="Genomic_DNA"/>
</dbReference>
<name>A0A833X4K5_JUGRE</name>
<accession>A0A833X4K5</accession>
<dbReference type="InterPro" id="IPR025558">
    <property type="entry name" value="DUF4283"/>
</dbReference>
<comment type="caution">
    <text evidence="2">The sequence shown here is derived from an EMBL/GenBank/DDBJ whole genome shotgun (WGS) entry which is preliminary data.</text>
</comment>
<organism evidence="2 3">
    <name type="scientific">Juglans regia</name>
    <name type="common">English walnut</name>
    <dbReference type="NCBI Taxonomy" id="51240"/>
    <lineage>
        <taxon>Eukaryota</taxon>
        <taxon>Viridiplantae</taxon>
        <taxon>Streptophyta</taxon>
        <taxon>Embryophyta</taxon>
        <taxon>Tracheophyta</taxon>
        <taxon>Spermatophyta</taxon>
        <taxon>Magnoliopsida</taxon>
        <taxon>eudicotyledons</taxon>
        <taxon>Gunneridae</taxon>
        <taxon>Pentapetalae</taxon>
        <taxon>rosids</taxon>
        <taxon>fabids</taxon>
        <taxon>Fagales</taxon>
        <taxon>Juglandaceae</taxon>
        <taxon>Juglans</taxon>
    </lineage>
</organism>
<evidence type="ECO:0000313" key="2">
    <source>
        <dbReference type="EMBL" id="KAF5459457.1"/>
    </source>
</evidence>
<reference evidence="2" key="2">
    <citation type="submission" date="2020-03" db="EMBL/GenBank/DDBJ databases">
        <title>Walnut 2.0.</title>
        <authorList>
            <person name="Marrano A."/>
            <person name="Britton M."/>
            <person name="Zimin A.V."/>
            <person name="Zaini P.A."/>
            <person name="Workman R."/>
            <person name="Puiu D."/>
            <person name="Bianco L."/>
            <person name="Allen B.J."/>
            <person name="Troggio M."/>
            <person name="Leslie C.A."/>
            <person name="Timp W."/>
            <person name="Dendekar A."/>
            <person name="Salzberg S.L."/>
            <person name="Neale D.B."/>
        </authorList>
    </citation>
    <scope>NUCLEOTIDE SEQUENCE</scope>
    <source>
        <tissue evidence="2">Leaves</tissue>
    </source>
</reference>
<dbReference type="Proteomes" id="UP000619265">
    <property type="component" value="Unassembled WGS sequence"/>
</dbReference>
<protein>
    <recommendedName>
        <fullName evidence="1">DUF4283 domain-containing protein</fullName>
    </recommendedName>
</protein>
<dbReference type="Gramene" id="Jr10_25060_p1">
    <property type="protein sequence ID" value="cds.Jr10_25060_p1"/>
    <property type="gene ID" value="Jr10_25060"/>
</dbReference>
<dbReference type="PANTHER" id="PTHR31286:SF99">
    <property type="entry name" value="DUF4283 DOMAIN-CONTAINING PROTEIN"/>
    <property type="match status" value="1"/>
</dbReference>
<proteinExistence type="predicted"/>
<feature type="domain" description="DUF4283" evidence="1">
    <location>
        <begin position="60"/>
        <end position="141"/>
    </location>
</feature>
<gene>
    <name evidence="2" type="ORF">F2P56_023400</name>
</gene>
<sequence length="280" mass="31342">MAAAGGTGGSMPMATPRSFAELISATPQPFPDVLLPSRGPKTMEGEVYFLFSKEEILKSAEPFKFSLVLKFLKQRPSLDTIRLFIKNRWGLSGVAVVSSMRKPRNVFVRLMSEEDFNKAFSREVCDINGVAYRPFHWSPEYSEEEEPPVVPVWIFLPGLAPNFYHPSILKIFTAPIRKFIRCDNSTWCATRTDGARVCLELDAVKSPLSSFCTNCKLQGHNLQMCKKGKIGKEKEKKLVHLEYRAVPKQLNSSNTSGSKLESQEVAVLGMESKSSDDLVL</sequence>
<reference evidence="2" key="1">
    <citation type="submission" date="2015-10" db="EMBL/GenBank/DDBJ databases">
        <authorList>
            <person name="Martinez-Garcia P.J."/>
            <person name="Crepeau M.W."/>
            <person name="Puiu D."/>
            <person name="Gonzalez-Ibeas D."/>
            <person name="Whalen J."/>
            <person name="Stevens K."/>
            <person name="Paul R."/>
            <person name="Butterfield T."/>
            <person name="Britton M."/>
            <person name="Reagan R."/>
            <person name="Chakraborty S."/>
            <person name="Walawage S.L."/>
            <person name="Vasquez-Gross H.A."/>
            <person name="Cardeno C."/>
            <person name="Famula R."/>
            <person name="Pratt K."/>
            <person name="Kuruganti S."/>
            <person name="Aradhya M.K."/>
            <person name="Leslie C.A."/>
            <person name="Dandekar A.M."/>
            <person name="Salzberg S.L."/>
            <person name="Wegrzyn J.L."/>
            <person name="Langley C.H."/>
            <person name="Neale D.B."/>
        </authorList>
    </citation>
    <scope>NUCLEOTIDE SEQUENCE</scope>
    <source>
        <tissue evidence="2">Leaves</tissue>
    </source>
</reference>
<evidence type="ECO:0000259" key="1">
    <source>
        <dbReference type="Pfam" id="PF14111"/>
    </source>
</evidence>
<evidence type="ECO:0000313" key="3">
    <source>
        <dbReference type="Proteomes" id="UP000619265"/>
    </source>
</evidence>
<dbReference type="InterPro" id="IPR040256">
    <property type="entry name" value="At4g02000-like"/>
</dbReference>
<dbReference type="AlphaFoldDB" id="A0A833X4K5"/>